<dbReference type="PANTHER" id="PTHR34133">
    <property type="entry name" value="OS07G0633000 PROTEIN"/>
    <property type="match status" value="1"/>
</dbReference>
<dbReference type="EMBL" id="CACRZD030000004">
    <property type="protein sequence ID" value="CAA6658236.1"/>
    <property type="molecule type" value="Genomic_DNA"/>
</dbReference>
<dbReference type="PANTHER" id="PTHR34133:SF8">
    <property type="entry name" value="OS07G0633000 PROTEIN"/>
    <property type="match status" value="1"/>
</dbReference>
<proteinExistence type="predicted"/>
<evidence type="ECO:0000313" key="2">
    <source>
        <dbReference type="Proteomes" id="UP001189122"/>
    </source>
</evidence>
<dbReference type="EMBL" id="LR743591">
    <property type="protein sequence ID" value="CAA2618516.1"/>
    <property type="molecule type" value="Genomic_DNA"/>
</dbReference>
<organism evidence="1">
    <name type="scientific">Spirodela intermedia</name>
    <name type="common">Intermediate duckweed</name>
    <dbReference type="NCBI Taxonomy" id="51605"/>
    <lineage>
        <taxon>Eukaryota</taxon>
        <taxon>Viridiplantae</taxon>
        <taxon>Streptophyta</taxon>
        <taxon>Embryophyta</taxon>
        <taxon>Tracheophyta</taxon>
        <taxon>Spermatophyta</taxon>
        <taxon>Magnoliopsida</taxon>
        <taxon>Liliopsida</taxon>
        <taxon>Araceae</taxon>
        <taxon>Lemnoideae</taxon>
        <taxon>Spirodela</taxon>
    </lineage>
</organism>
<sequence>MEGEAVGRRSSAAAVVVAMADDGKGLRHPPRGIASAVAATGGAAASPPGTGRDPLPPEAKTFSASISTDLPLYDTPEASFDEYLDDRPRIFRAMFPDRRRSRQLNEEEWKVQMLPIEFLFASVNPVVVMRLRCCSHGEDHPLEVPPHITRALDLRVTRWELRGLDMAHSPRHFGLDVRGLLYPDRGEGGAAAAAARPTEPPEGRLQMSISFVLPPVLSLVPEQVLRGVADSVLRRLLQKMKDDVNGGLLSDFQRFRRERMKEKQLLKKPPSGNFSARTQTKLHDETSAKLHHYFDFSSARSNSEEIISNPDCSIERGGQKSHFFRHQ</sequence>
<name>A0A7I8ILE6_SPIIN</name>
<dbReference type="Pfam" id="PF09366">
    <property type="entry name" value="DUF1997"/>
    <property type="match status" value="1"/>
</dbReference>
<protein>
    <submittedName>
        <fullName evidence="1">Uncharacterized protein</fullName>
    </submittedName>
</protein>
<evidence type="ECO:0000313" key="1">
    <source>
        <dbReference type="EMBL" id="CAA2618516.1"/>
    </source>
</evidence>
<accession>A0A7I8ILE6</accession>
<dbReference type="InterPro" id="IPR018971">
    <property type="entry name" value="DUF1997"/>
</dbReference>
<gene>
    <name evidence="1" type="ORF">SI7747_04004683</name>
</gene>
<keyword evidence="2" id="KW-1185">Reference proteome</keyword>
<reference evidence="1 2" key="1">
    <citation type="submission" date="2019-12" db="EMBL/GenBank/DDBJ databases">
        <authorList>
            <person name="Scholz U."/>
            <person name="Mascher M."/>
            <person name="Fiebig A."/>
        </authorList>
    </citation>
    <scope>NUCLEOTIDE SEQUENCE</scope>
</reference>
<dbReference type="Proteomes" id="UP001189122">
    <property type="component" value="Unassembled WGS sequence"/>
</dbReference>
<dbReference type="AlphaFoldDB" id="A0A7I8ILE6"/>